<evidence type="ECO:0000313" key="8">
    <source>
        <dbReference type="Proteomes" id="UP001472677"/>
    </source>
</evidence>
<keyword evidence="4 5" id="KW-0287">Flowering</keyword>
<gene>
    <name evidence="7" type="ORF">V6N12_014526</name>
</gene>
<keyword evidence="3 5" id="KW-0221">Differentiation</keyword>
<name>A0ABR2DKE9_9ROSI</name>
<dbReference type="PANTHER" id="PTHR31791:SF37">
    <property type="entry name" value="A_TM021B04.7 PROTEIN"/>
    <property type="match status" value="1"/>
</dbReference>
<proteinExistence type="inferred from homology"/>
<organism evidence="7 8">
    <name type="scientific">Hibiscus sabdariffa</name>
    <name type="common">roselle</name>
    <dbReference type="NCBI Taxonomy" id="183260"/>
    <lineage>
        <taxon>Eukaryota</taxon>
        <taxon>Viridiplantae</taxon>
        <taxon>Streptophyta</taxon>
        <taxon>Embryophyta</taxon>
        <taxon>Tracheophyta</taxon>
        <taxon>Spermatophyta</taxon>
        <taxon>Magnoliopsida</taxon>
        <taxon>eudicotyledons</taxon>
        <taxon>Gunneridae</taxon>
        <taxon>Pentapetalae</taxon>
        <taxon>rosids</taxon>
        <taxon>malvids</taxon>
        <taxon>Malvales</taxon>
        <taxon>Malvaceae</taxon>
        <taxon>Malvoideae</taxon>
        <taxon>Hibiscus</taxon>
    </lineage>
</organism>
<protein>
    <recommendedName>
        <fullName evidence="5">FRIGIDA-like protein</fullName>
    </recommendedName>
</protein>
<comment type="similarity">
    <text evidence="1 5">Belongs to the Frigida family.</text>
</comment>
<dbReference type="Proteomes" id="UP001472677">
    <property type="component" value="Unassembled WGS sequence"/>
</dbReference>
<dbReference type="PANTHER" id="PTHR31791">
    <property type="entry name" value="FRIGIDA-LIKE PROTEIN 3-RELATED"/>
    <property type="match status" value="1"/>
</dbReference>
<keyword evidence="8" id="KW-1185">Reference proteome</keyword>
<feature type="compositionally biased region" description="Low complexity" evidence="6">
    <location>
        <begin position="319"/>
        <end position="330"/>
    </location>
</feature>
<sequence>MCLVNPIITNQIKTENPENFIICNEIEASTADLVVGARMDSLNILNVHLDEPDLRKNEVLRALQNSPDPAKFVLDLMLEISSQHKKNDGSGFEGSVLKISLLMLEQLLQVSPHVQAQPNVKTDALKLANEWKTKMKLSAENSMEILCFLQFVAAFGLASSLNADEIFKLLVTTAQHQQARNICQLLGFTDMIPEFVDSLIARKQYIEAVRFVCALDCKDKWPPKQLLDLFVRDINIAASDRFMIGKNLPEVQQKASDEQIASLKSVIECVKDCKLESCVPVEVIEKCISELENQMMNSAFSAVQPGVQGSTTCNTGPSVPGNQPNPVPAVQQQFRGGISASTTGTRPQGPSNKRARTGGIVINSYTPQIPTPNPNIPCNLGITHSGSAAKLENLSTSASRQPNCNDS</sequence>
<evidence type="ECO:0000256" key="3">
    <source>
        <dbReference type="ARBA" id="ARBA00022782"/>
    </source>
</evidence>
<comment type="caution">
    <text evidence="7">The sequence shown here is derived from an EMBL/GenBank/DDBJ whole genome shotgun (WGS) entry which is preliminary data.</text>
</comment>
<reference evidence="7 8" key="1">
    <citation type="journal article" date="2024" name="G3 (Bethesda)">
        <title>Genome assembly of Hibiscus sabdariffa L. provides insights into metabolisms of medicinal natural products.</title>
        <authorList>
            <person name="Kim T."/>
        </authorList>
    </citation>
    <scope>NUCLEOTIDE SEQUENCE [LARGE SCALE GENOMIC DNA]</scope>
    <source>
        <strain evidence="7">TK-2024</strain>
        <tissue evidence="7">Old leaves</tissue>
    </source>
</reference>
<dbReference type="EMBL" id="JBBPBM010000024">
    <property type="protein sequence ID" value="KAK8541906.1"/>
    <property type="molecule type" value="Genomic_DNA"/>
</dbReference>
<evidence type="ECO:0000256" key="1">
    <source>
        <dbReference type="ARBA" id="ARBA00008956"/>
    </source>
</evidence>
<accession>A0ABR2DKE9</accession>
<evidence type="ECO:0000256" key="2">
    <source>
        <dbReference type="ARBA" id="ARBA00022473"/>
    </source>
</evidence>
<feature type="region of interest" description="Disordered" evidence="6">
    <location>
        <begin position="311"/>
        <end position="330"/>
    </location>
</feature>
<evidence type="ECO:0000256" key="4">
    <source>
        <dbReference type="ARBA" id="ARBA00023089"/>
    </source>
</evidence>
<evidence type="ECO:0000256" key="5">
    <source>
        <dbReference type="RuleBase" id="RU364012"/>
    </source>
</evidence>
<evidence type="ECO:0000256" key="6">
    <source>
        <dbReference type="SAM" id="MobiDB-lite"/>
    </source>
</evidence>
<keyword evidence="2 5" id="KW-0217">Developmental protein</keyword>
<dbReference type="Pfam" id="PF07899">
    <property type="entry name" value="Frigida"/>
    <property type="match status" value="1"/>
</dbReference>
<evidence type="ECO:0000313" key="7">
    <source>
        <dbReference type="EMBL" id="KAK8541906.1"/>
    </source>
</evidence>
<dbReference type="InterPro" id="IPR012474">
    <property type="entry name" value="Frigida"/>
</dbReference>